<feature type="transmembrane region" description="Helical" evidence="1">
    <location>
        <begin position="62"/>
        <end position="82"/>
    </location>
</feature>
<comment type="caution">
    <text evidence="3">The sequence shown here is derived from an EMBL/GenBank/DDBJ whole genome shotgun (WGS) entry which is preliminary data.</text>
</comment>
<protein>
    <recommendedName>
        <fullName evidence="2">DUF7704 domain-containing protein</fullName>
    </recommendedName>
</protein>
<accession>A0A1Q3ERM0</accession>
<dbReference type="PANTHER" id="PTHR37019">
    <property type="entry name" value="CHROMOSOME 1, WHOLE GENOME SHOTGUN SEQUENCE"/>
    <property type="match status" value="1"/>
</dbReference>
<dbReference type="AlphaFoldDB" id="A0A1Q3ERM0"/>
<organism evidence="3 4">
    <name type="scientific">Lentinula edodes</name>
    <name type="common">Shiitake mushroom</name>
    <name type="synonym">Lentinus edodes</name>
    <dbReference type="NCBI Taxonomy" id="5353"/>
    <lineage>
        <taxon>Eukaryota</taxon>
        <taxon>Fungi</taxon>
        <taxon>Dikarya</taxon>
        <taxon>Basidiomycota</taxon>
        <taxon>Agaricomycotina</taxon>
        <taxon>Agaricomycetes</taxon>
        <taxon>Agaricomycetidae</taxon>
        <taxon>Agaricales</taxon>
        <taxon>Marasmiineae</taxon>
        <taxon>Omphalotaceae</taxon>
        <taxon>Lentinula</taxon>
    </lineage>
</organism>
<dbReference type="Proteomes" id="UP000188533">
    <property type="component" value="Unassembled WGS sequence"/>
</dbReference>
<dbReference type="InterPro" id="IPR056121">
    <property type="entry name" value="DUF7704"/>
</dbReference>
<dbReference type="STRING" id="5353.A0A1Q3ERM0"/>
<keyword evidence="1" id="KW-0472">Membrane</keyword>
<feature type="transmembrane region" description="Helical" evidence="1">
    <location>
        <begin position="103"/>
        <end position="121"/>
    </location>
</feature>
<sequence length="233" mass="26409">MTPFPALPGFYRLLFLYFEPVSTISPALLIWLWPGATWFHHQLVPSLEPSPPSSSLDAHTVLAVWQLGNCYMLLGLISSLVFRAVRDALRGNPVAQERIIGSALTALAIADITHVLATFIGLPSDLQFNIVSWNGTTHGNITFTLFLFSVRIAWFLGIGRRRYYYVTVPRPSKSYRESERFDIQLGLPMSFVCDNVSPWWGWWYMSGGARSSALVPCCVFFCHAKIDWIRRSF</sequence>
<feature type="transmembrane region" description="Helical" evidence="1">
    <location>
        <begin position="141"/>
        <end position="159"/>
    </location>
</feature>
<keyword evidence="1" id="KW-0812">Transmembrane</keyword>
<evidence type="ECO:0000313" key="3">
    <source>
        <dbReference type="EMBL" id="GAW09822.1"/>
    </source>
</evidence>
<feature type="domain" description="DUF7704" evidence="2">
    <location>
        <begin position="6"/>
        <end position="159"/>
    </location>
</feature>
<evidence type="ECO:0000256" key="1">
    <source>
        <dbReference type="SAM" id="Phobius"/>
    </source>
</evidence>
<evidence type="ECO:0000313" key="4">
    <source>
        <dbReference type="Proteomes" id="UP000188533"/>
    </source>
</evidence>
<proteinExistence type="predicted"/>
<keyword evidence="4" id="KW-1185">Reference proteome</keyword>
<dbReference type="Pfam" id="PF24803">
    <property type="entry name" value="DUF7704"/>
    <property type="match status" value="1"/>
</dbReference>
<keyword evidence="1" id="KW-1133">Transmembrane helix</keyword>
<evidence type="ECO:0000259" key="2">
    <source>
        <dbReference type="Pfam" id="PF24803"/>
    </source>
</evidence>
<reference evidence="3 4" key="2">
    <citation type="submission" date="2017-02" db="EMBL/GenBank/DDBJ databases">
        <title>A genome survey and senescence transcriptome analysis in Lentinula edodes.</title>
        <authorList>
            <person name="Sakamoto Y."/>
            <person name="Nakade K."/>
            <person name="Sato S."/>
            <person name="Yoshida Y."/>
            <person name="Miyazaki K."/>
            <person name="Natsume S."/>
            <person name="Konno N."/>
        </authorList>
    </citation>
    <scope>NUCLEOTIDE SEQUENCE [LARGE SCALE GENOMIC DNA]</scope>
    <source>
        <strain evidence="3 4">NBRC 111202</strain>
    </source>
</reference>
<gene>
    <name evidence="3" type="ORF">LENED_012019</name>
</gene>
<name>A0A1Q3ERM0_LENED</name>
<reference evidence="3 4" key="1">
    <citation type="submission" date="2016-08" db="EMBL/GenBank/DDBJ databases">
        <authorList>
            <consortium name="Lentinula edodes genome sequencing consortium"/>
            <person name="Sakamoto Y."/>
            <person name="Nakade K."/>
            <person name="Sato S."/>
            <person name="Yoshida Y."/>
            <person name="Miyazaki K."/>
            <person name="Natsume S."/>
            <person name="Konno N."/>
        </authorList>
    </citation>
    <scope>NUCLEOTIDE SEQUENCE [LARGE SCALE GENOMIC DNA]</scope>
    <source>
        <strain evidence="3 4">NBRC 111202</strain>
    </source>
</reference>
<dbReference type="PANTHER" id="PTHR37019:SF2">
    <property type="entry name" value="EXPERA DOMAIN-CONTAINING PROTEIN"/>
    <property type="match status" value="1"/>
</dbReference>
<feature type="transmembrane region" description="Helical" evidence="1">
    <location>
        <begin position="12"/>
        <end position="33"/>
    </location>
</feature>
<dbReference type="EMBL" id="BDGU01001332">
    <property type="protein sequence ID" value="GAW09822.1"/>
    <property type="molecule type" value="Genomic_DNA"/>
</dbReference>